<organism evidence="7">
    <name type="scientific">Ixodes ricinus</name>
    <name type="common">Common tick</name>
    <name type="synonym">Acarus ricinus</name>
    <dbReference type="NCBI Taxonomy" id="34613"/>
    <lineage>
        <taxon>Eukaryota</taxon>
        <taxon>Metazoa</taxon>
        <taxon>Ecdysozoa</taxon>
        <taxon>Arthropoda</taxon>
        <taxon>Chelicerata</taxon>
        <taxon>Arachnida</taxon>
        <taxon>Acari</taxon>
        <taxon>Parasitiformes</taxon>
        <taxon>Ixodida</taxon>
        <taxon>Ixodoidea</taxon>
        <taxon>Ixodidae</taxon>
        <taxon>Ixodinae</taxon>
        <taxon>Ixodes</taxon>
    </lineage>
</organism>
<accession>A0A6B0UKL9</accession>
<dbReference type="InterPro" id="IPR021971">
    <property type="entry name" value="Salp15"/>
</dbReference>
<comment type="similarity">
    <text evidence="5">Belongs to the salp15 family.</text>
</comment>
<keyword evidence="4" id="KW-0325">Glycoprotein</keyword>
<evidence type="ECO:0000256" key="4">
    <source>
        <dbReference type="ARBA" id="ARBA00023180"/>
    </source>
</evidence>
<feature type="chain" id="PRO_5025465757" evidence="6">
    <location>
        <begin position="24"/>
        <end position="113"/>
    </location>
</feature>
<evidence type="ECO:0000256" key="6">
    <source>
        <dbReference type="SAM" id="SignalP"/>
    </source>
</evidence>
<reference evidence="7" key="1">
    <citation type="submission" date="2019-12" db="EMBL/GenBank/DDBJ databases">
        <title>An insight into the sialome of adult female Ixodes ricinus ticks feeding for 6 days.</title>
        <authorList>
            <person name="Perner J."/>
            <person name="Ribeiro J.M.C."/>
        </authorList>
    </citation>
    <scope>NUCLEOTIDE SEQUENCE</scope>
    <source>
        <strain evidence="7">Semi-engorged</strain>
        <tissue evidence="7">Salivary glands</tissue>
    </source>
</reference>
<comment type="subcellular location">
    <subcellularLocation>
        <location evidence="1">Secreted</location>
    </subcellularLocation>
</comment>
<feature type="signal peptide" evidence="6">
    <location>
        <begin position="1"/>
        <end position="23"/>
    </location>
</feature>
<dbReference type="AlphaFoldDB" id="A0A6B0UKL9"/>
<evidence type="ECO:0000256" key="1">
    <source>
        <dbReference type="ARBA" id="ARBA00004613"/>
    </source>
</evidence>
<proteinExistence type="inferred from homology"/>
<evidence type="ECO:0000313" key="7">
    <source>
        <dbReference type="EMBL" id="MXU90183.1"/>
    </source>
</evidence>
<evidence type="ECO:0000256" key="2">
    <source>
        <dbReference type="ARBA" id="ARBA00022525"/>
    </source>
</evidence>
<keyword evidence="3 6" id="KW-0732">Signal</keyword>
<dbReference type="EMBL" id="GIFC01008100">
    <property type="protein sequence ID" value="MXU90183.1"/>
    <property type="molecule type" value="Transcribed_RNA"/>
</dbReference>
<evidence type="ECO:0000256" key="5">
    <source>
        <dbReference type="ARBA" id="ARBA00034321"/>
    </source>
</evidence>
<dbReference type="Pfam" id="PF12115">
    <property type="entry name" value="Salp15"/>
    <property type="match status" value="1"/>
</dbReference>
<evidence type="ECO:0000256" key="3">
    <source>
        <dbReference type="ARBA" id="ARBA00022729"/>
    </source>
</evidence>
<sequence length="113" mass="12924">MQLTQFMVIMGLTHLSWVQSASSSDFNEEMKCLAQHLKEKLMKQMETRCSLADPRITLQIFEGCRFTCGMKDTNNDMNLVVKQDMKLKDGTPCGYDRVCQDGACIDILDMKFV</sequence>
<protein>
    <submittedName>
        <fullName evidence="7">Putative conserved secreted protein</fullName>
    </submittedName>
</protein>
<dbReference type="GO" id="GO:0005576">
    <property type="term" value="C:extracellular region"/>
    <property type="evidence" value="ECO:0007669"/>
    <property type="project" value="UniProtKB-SubCell"/>
</dbReference>
<name>A0A6B0UKL9_IXORI</name>
<keyword evidence="2" id="KW-0964">Secreted</keyword>